<feature type="domain" description="Ionotropic glutamate receptor C-terminal" evidence="7">
    <location>
        <begin position="83"/>
        <end position="304"/>
    </location>
</feature>
<evidence type="ECO:0000259" key="7">
    <source>
        <dbReference type="SMART" id="SM00079"/>
    </source>
</evidence>
<evidence type="ECO:0000256" key="5">
    <source>
        <dbReference type="SAM" id="MobiDB-lite"/>
    </source>
</evidence>
<dbReference type="InterPro" id="IPR001320">
    <property type="entry name" value="Iontro_rcpt_C"/>
</dbReference>
<comment type="similarity">
    <text evidence="2 4">Belongs to the bacterial solute-binding protein 3 family.</text>
</comment>
<comment type="subcellular location">
    <subcellularLocation>
        <location evidence="1">Cell envelope</location>
    </subcellularLocation>
</comment>
<dbReference type="PROSITE" id="PS01039">
    <property type="entry name" value="SBP_BACTERIAL_3"/>
    <property type="match status" value="1"/>
</dbReference>
<dbReference type="AlphaFoldDB" id="A0A972K4A3"/>
<evidence type="ECO:0000256" key="2">
    <source>
        <dbReference type="ARBA" id="ARBA00010333"/>
    </source>
</evidence>
<dbReference type="EMBL" id="WHOD01000102">
    <property type="protein sequence ID" value="NOU96758.1"/>
    <property type="molecule type" value="Genomic_DNA"/>
</dbReference>
<dbReference type="PANTHER" id="PTHR35936:SF19">
    <property type="entry name" value="AMINO-ACID-BINDING PROTEIN YXEM-RELATED"/>
    <property type="match status" value="1"/>
</dbReference>
<evidence type="ECO:0000256" key="1">
    <source>
        <dbReference type="ARBA" id="ARBA00004196"/>
    </source>
</evidence>
<keyword evidence="3" id="KW-0732">Signal</keyword>
<feature type="compositionally biased region" description="Low complexity" evidence="5">
    <location>
        <begin position="56"/>
        <end position="66"/>
    </location>
</feature>
<reference evidence="8" key="1">
    <citation type="submission" date="2019-10" db="EMBL/GenBank/DDBJ databases">
        <title>Description of Paenibacillus glebae sp. nov.</title>
        <authorList>
            <person name="Carlier A."/>
            <person name="Qi S."/>
        </authorList>
    </citation>
    <scope>NUCLEOTIDE SEQUENCE</scope>
    <source>
        <strain evidence="8">LMG 31456</strain>
    </source>
</reference>
<proteinExistence type="inferred from homology"/>
<evidence type="ECO:0000313" key="9">
    <source>
        <dbReference type="Proteomes" id="UP000641588"/>
    </source>
</evidence>
<sequence>MIYNMTHKDTKHNEELGSMKKLRITSILMVIAALWFVTACGSKPATTETSGKTSEKPAASAAAPSATSKAKSTAVEDIKKKGKLIIATSGNFRPITFMNEQSQIAGLDIDIGNMIAEKLGVKAEFVPGNISGLIPGLIAGKFDLVMSGLTATDERKKIIDFSVPYGKDGTIAATLQDNNKVQDTTKLEGLVVGVIGGSGTHSVIKEIGGYKELKEYPGNAEAFTDLKAGRIDTYAVGNIAAKDYIKNDKSDKPLKLVGEVAAIKPMGVGIKKGEDELRAIIDALIEEKLKDGTIDKLATKWVGAPLPK</sequence>
<name>A0A972K4A3_9BACL</name>
<feature type="domain" description="Solute-binding protein family 3/N-terminal" evidence="6">
    <location>
        <begin position="83"/>
        <end position="305"/>
    </location>
</feature>
<dbReference type="GO" id="GO:0015276">
    <property type="term" value="F:ligand-gated monoatomic ion channel activity"/>
    <property type="evidence" value="ECO:0007669"/>
    <property type="project" value="InterPro"/>
</dbReference>
<dbReference type="InterPro" id="IPR018313">
    <property type="entry name" value="SBP_3_CS"/>
</dbReference>
<dbReference type="SMART" id="SM00062">
    <property type="entry name" value="PBPb"/>
    <property type="match status" value="1"/>
</dbReference>
<dbReference type="SMART" id="SM00079">
    <property type="entry name" value="PBPe"/>
    <property type="match status" value="1"/>
</dbReference>
<accession>A0A972K4A3</accession>
<evidence type="ECO:0000256" key="3">
    <source>
        <dbReference type="ARBA" id="ARBA00022729"/>
    </source>
</evidence>
<dbReference type="GO" id="GO:0016020">
    <property type="term" value="C:membrane"/>
    <property type="evidence" value="ECO:0007669"/>
    <property type="project" value="InterPro"/>
</dbReference>
<dbReference type="InterPro" id="IPR001638">
    <property type="entry name" value="Solute-binding_3/MltF_N"/>
</dbReference>
<dbReference type="CDD" id="cd13530">
    <property type="entry name" value="PBP2_peptides_like"/>
    <property type="match status" value="1"/>
</dbReference>
<evidence type="ECO:0000256" key="4">
    <source>
        <dbReference type="RuleBase" id="RU003744"/>
    </source>
</evidence>
<evidence type="ECO:0000259" key="6">
    <source>
        <dbReference type="SMART" id="SM00062"/>
    </source>
</evidence>
<protein>
    <submittedName>
        <fullName evidence="8">Transporter substrate-binding domain-containing protein</fullName>
    </submittedName>
</protein>
<organism evidence="8 9">
    <name type="scientific">Paenibacillus foliorum</name>
    <dbReference type="NCBI Taxonomy" id="2654974"/>
    <lineage>
        <taxon>Bacteria</taxon>
        <taxon>Bacillati</taxon>
        <taxon>Bacillota</taxon>
        <taxon>Bacilli</taxon>
        <taxon>Bacillales</taxon>
        <taxon>Paenibacillaceae</taxon>
        <taxon>Paenibacillus</taxon>
    </lineage>
</organism>
<dbReference type="Gene3D" id="3.40.190.10">
    <property type="entry name" value="Periplasmic binding protein-like II"/>
    <property type="match status" value="2"/>
</dbReference>
<feature type="region of interest" description="Disordered" evidence="5">
    <location>
        <begin position="46"/>
        <end position="66"/>
    </location>
</feature>
<dbReference type="Pfam" id="PF00497">
    <property type="entry name" value="SBP_bac_3"/>
    <property type="match status" value="1"/>
</dbReference>
<dbReference type="SUPFAM" id="SSF53850">
    <property type="entry name" value="Periplasmic binding protein-like II"/>
    <property type="match status" value="1"/>
</dbReference>
<dbReference type="GO" id="GO:0030313">
    <property type="term" value="C:cell envelope"/>
    <property type="evidence" value="ECO:0007669"/>
    <property type="project" value="UniProtKB-SubCell"/>
</dbReference>
<keyword evidence="9" id="KW-1185">Reference proteome</keyword>
<dbReference type="Proteomes" id="UP000641588">
    <property type="component" value="Unassembled WGS sequence"/>
</dbReference>
<gene>
    <name evidence="8" type="ORF">GC093_26575</name>
</gene>
<evidence type="ECO:0000313" key="8">
    <source>
        <dbReference type="EMBL" id="NOU96758.1"/>
    </source>
</evidence>
<dbReference type="PANTHER" id="PTHR35936">
    <property type="entry name" value="MEMBRANE-BOUND LYTIC MUREIN TRANSGLYCOSYLASE F"/>
    <property type="match status" value="1"/>
</dbReference>
<comment type="caution">
    <text evidence="8">The sequence shown here is derived from an EMBL/GenBank/DDBJ whole genome shotgun (WGS) entry which is preliminary data.</text>
</comment>